<proteinExistence type="predicted"/>
<reference evidence="1" key="1">
    <citation type="submission" date="2020-03" db="EMBL/GenBank/DDBJ databases">
        <title>Genome of Pelagibius litoralis DSM 21314T.</title>
        <authorList>
            <person name="Wang G."/>
        </authorList>
    </citation>
    <scope>NUCLEOTIDE SEQUENCE</scope>
    <source>
        <strain evidence="1">DSM 21314</strain>
    </source>
</reference>
<name>A0A967F1J0_9PROT</name>
<protein>
    <submittedName>
        <fullName evidence="1">SlyX family protein</fullName>
    </submittedName>
</protein>
<dbReference type="Pfam" id="PF04102">
    <property type="entry name" value="SlyX"/>
    <property type="match status" value="1"/>
</dbReference>
<gene>
    <name evidence="1" type="ORF">HBA54_22910</name>
</gene>
<organism evidence="1 2">
    <name type="scientific">Pelagibius litoralis</name>
    <dbReference type="NCBI Taxonomy" id="374515"/>
    <lineage>
        <taxon>Bacteria</taxon>
        <taxon>Pseudomonadati</taxon>
        <taxon>Pseudomonadota</taxon>
        <taxon>Alphaproteobacteria</taxon>
        <taxon>Rhodospirillales</taxon>
        <taxon>Rhodovibrionaceae</taxon>
        <taxon>Pelagibius</taxon>
    </lineage>
</organism>
<sequence>MNSAASSDLTEVQAQIAYNERMLSDLSQVVADQGKAIEKMKAEIEVLGRQVLQITEGEVGSH</sequence>
<dbReference type="RefSeq" id="WP_167229094.1">
    <property type="nucleotide sequence ID" value="NZ_JAAQPH010000022.1"/>
</dbReference>
<evidence type="ECO:0000313" key="2">
    <source>
        <dbReference type="Proteomes" id="UP000761264"/>
    </source>
</evidence>
<dbReference type="InterPro" id="IPR007236">
    <property type="entry name" value="SlyX"/>
</dbReference>
<comment type="caution">
    <text evidence="1">The sequence shown here is derived from an EMBL/GenBank/DDBJ whole genome shotgun (WGS) entry which is preliminary data.</text>
</comment>
<evidence type="ECO:0000313" key="1">
    <source>
        <dbReference type="EMBL" id="NIA71448.1"/>
    </source>
</evidence>
<dbReference type="AlphaFoldDB" id="A0A967F1J0"/>
<accession>A0A967F1J0</accession>
<dbReference type="EMBL" id="JAAQPH010000022">
    <property type="protein sequence ID" value="NIA71448.1"/>
    <property type="molecule type" value="Genomic_DNA"/>
</dbReference>
<keyword evidence="2" id="KW-1185">Reference proteome</keyword>
<dbReference type="Proteomes" id="UP000761264">
    <property type="component" value="Unassembled WGS sequence"/>
</dbReference>